<dbReference type="OrthoDB" id="564646at2759"/>
<comment type="pathway">
    <text evidence="2">Porphyrin-containing compound metabolism; protoporphyrin-IX biosynthesis; coproporphyrinogen-III from 5-aminolevulinate: step 2/4.</text>
</comment>
<protein>
    <recommendedName>
        <fullName evidence="4">hydroxymethylbilane synthase</fullName>
        <ecNumber evidence="4">2.5.1.61</ecNumber>
    </recommendedName>
    <alternativeName>
        <fullName evidence="7">Hydroxymethylbilane synthase</fullName>
    </alternativeName>
</protein>
<dbReference type="InterPro" id="IPR022417">
    <property type="entry name" value="Porphobilin_deaminase_N"/>
</dbReference>
<keyword evidence="6" id="KW-0627">Porphyrin biosynthesis</keyword>
<keyword evidence="5" id="KW-0808">Transferase</keyword>
<evidence type="ECO:0000256" key="2">
    <source>
        <dbReference type="ARBA" id="ARBA00004735"/>
    </source>
</evidence>
<dbReference type="UniPathway" id="UPA00251">
    <property type="reaction ID" value="UER00319"/>
</dbReference>
<reference evidence="12" key="2">
    <citation type="submission" date="2025-04" db="UniProtKB">
        <authorList>
            <consortium name="RefSeq"/>
        </authorList>
    </citation>
    <scope>IDENTIFICATION</scope>
    <source>
        <tissue evidence="12">Whole body</tissue>
    </source>
</reference>
<feature type="domain" description="Porphobilinogen deaminase C-terminal" evidence="9">
    <location>
        <begin position="243"/>
        <end position="294"/>
    </location>
</feature>
<dbReference type="Pfam" id="PF01379">
    <property type="entry name" value="Porphobil_deam"/>
    <property type="match status" value="1"/>
</dbReference>
<dbReference type="FunFam" id="3.40.190.10:FF:000005">
    <property type="entry name" value="Porphobilinogen deaminase"/>
    <property type="match status" value="1"/>
</dbReference>
<evidence type="ECO:0000256" key="3">
    <source>
        <dbReference type="ARBA" id="ARBA00005638"/>
    </source>
</evidence>
<dbReference type="InterPro" id="IPR036803">
    <property type="entry name" value="Porphobilinogen_deaminase_C_sf"/>
</dbReference>
<evidence type="ECO:0000313" key="10">
    <source>
        <dbReference type="EMBL" id="MBY87157.1"/>
    </source>
</evidence>
<evidence type="ECO:0000256" key="6">
    <source>
        <dbReference type="ARBA" id="ARBA00023244"/>
    </source>
</evidence>
<evidence type="ECO:0000259" key="9">
    <source>
        <dbReference type="Pfam" id="PF03900"/>
    </source>
</evidence>
<dbReference type="Pfam" id="PF03900">
    <property type="entry name" value="Porphobil_deamC"/>
    <property type="match status" value="1"/>
</dbReference>
<dbReference type="HAMAP" id="MF_00260">
    <property type="entry name" value="Porphobil_deam"/>
    <property type="match status" value="1"/>
</dbReference>
<proteinExistence type="inferred from homology"/>
<gene>
    <name evidence="10" type="primary">Hmbs</name>
    <name evidence="12" type="synonym">LOC112690529</name>
    <name evidence="10" type="ORF">g.43594</name>
</gene>
<dbReference type="InterPro" id="IPR000860">
    <property type="entry name" value="HemC"/>
</dbReference>
<dbReference type="PRINTS" id="PR00151">
    <property type="entry name" value="PORPHBDMNASE"/>
</dbReference>
<evidence type="ECO:0000313" key="12">
    <source>
        <dbReference type="RefSeq" id="XP_025420349.1"/>
    </source>
</evidence>
<evidence type="ECO:0000256" key="1">
    <source>
        <dbReference type="ARBA" id="ARBA00001916"/>
    </source>
</evidence>
<feature type="domain" description="Porphobilinogen deaminase N-terminal" evidence="8">
    <location>
        <begin position="10"/>
        <end position="229"/>
    </location>
</feature>
<dbReference type="Gene3D" id="3.30.160.40">
    <property type="entry name" value="Porphobilinogen deaminase, C-terminal domain"/>
    <property type="match status" value="1"/>
</dbReference>
<dbReference type="GO" id="GO:0006782">
    <property type="term" value="P:protoporphyrinogen IX biosynthetic process"/>
    <property type="evidence" value="ECO:0007669"/>
    <property type="project" value="UniProtKB-UniPathway"/>
</dbReference>
<evidence type="ECO:0000256" key="7">
    <source>
        <dbReference type="ARBA" id="ARBA00033064"/>
    </source>
</evidence>
<dbReference type="CDD" id="cd13645">
    <property type="entry name" value="PBP2_HuPBGD_like"/>
    <property type="match status" value="1"/>
</dbReference>
<organism evidence="10">
    <name type="scientific">Sipha flava</name>
    <name type="common">yellow sugarcane aphid</name>
    <dbReference type="NCBI Taxonomy" id="143950"/>
    <lineage>
        <taxon>Eukaryota</taxon>
        <taxon>Metazoa</taxon>
        <taxon>Ecdysozoa</taxon>
        <taxon>Arthropoda</taxon>
        <taxon>Hexapoda</taxon>
        <taxon>Insecta</taxon>
        <taxon>Pterygota</taxon>
        <taxon>Neoptera</taxon>
        <taxon>Paraneoptera</taxon>
        <taxon>Hemiptera</taxon>
        <taxon>Sternorrhyncha</taxon>
        <taxon>Aphidomorpha</taxon>
        <taxon>Aphidoidea</taxon>
        <taxon>Aphididae</taxon>
        <taxon>Sipha</taxon>
    </lineage>
</organism>
<dbReference type="Proteomes" id="UP000694846">
    <property type="component" value="Unplaced"/>
</dbReference>
<dbReference type="InterPro" id="IPR022419">
    <property type="entry name" value="Porphobilin_deaminase_cofac_BS"/>
</dbReference>
<dbReference type="InterPro" id="IPR022418">
    <property type="entry name" value="Porphobilinogen_deaminase_C"/>
</dbReference>
<dbReference type="EMBL" id="GGMS01017954">
    <property type="protein sequence ID" value="MBY87157.1"/>
    <property type="molecule type" value="Transcribed_RNA"/>
</dbReference>
<dbReference type="RefSeq" id="XP_025420349.1">
    <property type="nucleotide sequence ID" value="XM_025564564.1"/>
</dbReference>
<dbReference type="AlphaFoldDB" id="A0A2S2RAS4"/>
<dbReference type="PANTHER" id="PTHR11557">
    <property type="entry name" value="PORPHOBILINOGEN DEAMINASE"/>
    <property type="match status" value="1"/>
</dbReference>
<dbReference type="GO" id="GO:0005737">
    <property type="term" value="C:cytoplasm"/>
    <property type="evidence" value="ECO:0007669"/>
    <property type="project" value="TreeGrafter"/>
</dbReference>
<comment type="similarity">
    <text evidence="3">Belongs to the HMBS family.</text>
</comment>
<sequence length="379" mass="41831">MDQGTCKTVIRVGSRKSELALIQTKFVINQLKELNPEIEFEIVSMTTMGDRVLDKPLPKIGEKSLFTKDLEVALLSGTVDFVVHSLKDLPTVMEIGTTIGAILKRDDPRDALVLRDDCKQFQLDSLPSKSLIGTSSLRRTAQLKRKFSNIQVSDVRGNLNTRLKKLDDDSQTIGKNSNTNYSGIILALAGIRRMGWEKRVSQIIDSDVMLYAVGQGALAVECRIGDEFILEMLEPLHHYETVLQVVAERGFLTRLGGGCSAPVGIRSTVCLRKNAIFLDGAVWSLDGSEELKYSSSAELADKKVIQSHIDQYRGEDGEPPKKCPYKQPRQFVGVTPGKISYLDLDIALKLGTELAENLINQGALDIMNAAKDTIHSAIK</sequence>
<dbReference type="NCBIfam" id="TIGR00212">
    <property type="entry name" value="hemC"/>
    <property type="match status" value="1"/>
</dbReference>
<evidence type="ECO:0000256" key="4">
    <source>
        <dbReference type="ARBA" id="ARBA00012655"/>
    </source>
</evidence>
<dbReference type="PROSITE" id="PS00533">
    <property type="entry name" value="PORPHOBILINOGEN_DEAM"/>
    <property type="match status" value="1"/>
</dbReference>
<comment type="cofactor">
    <cofactor evidence="1">
        <name>dipyrromethane</name>
        <dbReference type="ChEBI" id="CHEBI:60342"/>
    </cofactor>
</comment>
<dbReference type="SUPFAM" id="SSF54782">
    <property type="entry name" value="Porphobilinogen deaminase (hydroxymethylbilane synthase), C-terminal domain"/>
    <property type="match status" value="1"/>
</dbReference>
<keyword evidence="11" id="KW-1185">Reference proteome</keyword>
<dbReference type="FunFam" id="3.40.190.10:FF:000260">
    <property type="entry name" value="Porphobilinogen deaminase"/>
    <property type="match status" value="1"/>
</dbReference>
<dbReference type="SUPFAM" id="SSF53850">
    <property type="entry name" value="Periplasmic binding protein-like II"/>
    <property type="match status" value="1"/>
</dbReference>
<dbReference type="Gene3D" id="3.40.190.10">
    <property type="entry name" value="Periplasmic binding protein-like II"/>
    <property type="match status" value="2"/>
</dbReference>
<evidence type="ECO:0000259" key="8">
    <source>
        <dbReference type="Pfam" id="PF01379"/>
    </source>
</evidence>
<dbReference type="EC" id="2.5.1.61" evidence="4"/>
<accession>A0A2S2RAS4</accession>
<evidence type="ECO:0000256" key="5">
    <source>
        <dbReference type="ARBA" id="ARBA00022679"/>
    </source>
</evidence>
<evidence type="ECO:0000313" key="11">
    <source>
        <dbReference type="Proteomes" id="UP000694846"/>
    </source>
</evidence>
<reference evidence="10" key="1">
    <citation type="submission" date="2018-04" db="EMBL/GenBank/DDBJ databases">
        <title>Transcriptome assembly of Sipha flava.</title>
        <authorList>
            <person name="Scully E.D."/>
            <person name="Geib S.M."/>
            <person name="Palmer N.A."/>
            <person name="Koch K."/>
            <person name="Bradshaw J."/>
            <person name="Heng-Moss T."/>
            <person name="Sarath G."/>
        </authorList>
    </citation>
    <scope>NUCLEOTIDE SEQUENCE</scope>
</reference>
<dbReference type="PANTHER" id="PTHR11557:SF0">
    <property type="entry name" value="PORPHOBILINOGEN DEAMINASE"/>
    <property type="match status" value="1"/>
</dbReference>
<dbReference type="GO" id="GO:0004418">
    <property type="term" value="F:hydroxymethylbilane synthase activity"/>
    <property type="evidence" value="ECO:0007669"/>
    <property type="project" value="UniProtKB-EC"/>
</dbReference>
<name>A0A2S2RAS4_9HEMI</name>